<protein>
    <submittedName>
        <fullName evidence="3">Uncharacterized protein</fullName>
    </submittedName>
</protein>
<sequence length="998" mass="111981">METEVRTLKQELVRTQEALKAATKRCRDLVKELDNRTAGHESERSLRDQQLSRILRALLVLEARLKQEQKSIRQLLCEKDNVIRNQQLEIARLRRYTKNYIKCKREQGLGKSSMKINGATDIENSDLQTSDADVSFDIVSSLIERLATKRQIVQDCPIFLDSKRISQRFSFHTGIELLCWKSFTFVMSRTRCKKKKEILTLKSRGQGQCCDKFLTSASSRQDCGIGKDIQNLKCEIITKLNSSVVPVALDDLDRGVKKTHSFAGSDISKTSLTSSENTDVSIITTTTEGSPSLLSTEGFCEGESTDVSPGSTLNKSNRCTPTMITDSENEITMIYDDDNDDMDEDEDEETLIMENGSKSSKKKLGIGRSRTQKTAKDVIEPTNIARTESKDDGMDCNFVSEDEEKEQEPIYVNACNETNSRNSEHAGTVIAEVPKMNEDYSNNNNGSNAGSNNNNSVCLKIEIEDHNVEETSGNWYSDPDEDKVNDDVFRHSTYRPNSNHNSVLECVNQILLRDMEEEESILSIPRRFKHRGRIVRFQPAKLSDIESVGSEMERKNSDEGIIEKESGSNEFTADVPVNGFEPTATEDEFGMSLGESVSTSNVTTTIANHESSLEEESEESKAIPIVIIEPKVEVETTRHATFPSSQAMQKAKTSINASNPPLKLERIEEKTCLQMSTKGLTIAKNLDYEDIESLPEIISPSPKTPPMLPPKPQFKNNTLILKKIPSPSFLIDETRKKQQLFESNSSEHGKKIFGFISSPLKSAGINVVSSARSLNFDDAINKVTGNNEEGNFWKNRFNNVRSSFQARQSHETSGEQTRKIPRVTNIVRHFEEFKIGGEPEDQTKERTKPKEKHIHSEFDQEFDIRQNFEEFNLDECDLSDDPDRPEGDGSERLGNLGATVGQNEKTAATKDNNNVPLAASNSSSGYDHFLEATGLSNKSILTPSRLLSNHKSMLKPKDVKYKNKIKATAVMEKHGVSTTNNTTHIRHWTGPSFNLKNA</sequence>
<comment type="caution">
    <text evidence="3">The sequence shown here is derived from an EMBL/GenBank/DDBJ whole genome shotgun (WGS) entry which is preliminary data.</text>
</comment>
<reference evidence="3" key="1">
    <citation type="submission" date="2019-11" db="EMBL/GenBank/DDBJ databases">
        <title>The nuclear and mitochondrial genomes of Frieseomelitta varia - a highly eusocial stingless bee (Meliponini) with a permanently sterile worker caste.</title>
        <authorList>
            <person name="Freitas F.C.P."/>
            <person name="Lourenco A.P."/>
            <person name="Nunes F.M.F."/>
            <person name="Paschoal A.R."/>
            <person name="Abreu F.C.P."/>
            <person name="Barbin F.O."/>
            <person name="Bataglia L."/>
            <person name="Cardoso-Junior C.A.M."/>
            <person name="Cervoni M.S."/>
            <person name="Silva S.R."/>
            <person name="Dalarmi F."/>
            <person name="Del Lama M.A."/>
            <person name="Depintor T.S."/>
            <person name="Ferreira K.M."/>
            <person name="Goria P.S."/>
            <person name="Jaskot M.C."/>
            <person name="Lago D.C."/>
            <person name="Luna-Lucena D."/>
            <person name="Moda L.M."/>
            <person name="Nascimento L."/>
            <person name="Pedrino M."/>
            <person name="Rabico F.O."/>
            <person name="Sanches F.C."/>
            <person name="Santos D.E."/>
            <person name="Santos C.G."/>
            <person name="Vieira J."/>
            <person name="Lopes T.F."/>
            <person name="Barchuk A.R."/>
            <person name="Hartfelder K."/>
            <person name="Simoes Z.L.P."/>
            <person name="Bitondi M.M.G."/>
            <person name="Pinheiro D.G."/>
        </authorList>
    </citation>
    <scope>NUCLEOTIDE SEQUENCE</scope>
    <source>
        <strain evidence="3">USP_RPSP 00005682</strain>
        <tissue evidence="3">Whole individual</tissue>
    </source>
</reference>
<feature type="region of interest" description="Disordered" evidence="2">
    <location>
        <begin position="301"/>
        <end position="322"/>
    </location>
</feature>
<dbReference type="Proteomes" id="UP000655588">
    <property type="component" value="Unassembled WGS sequence"/>
</dbReference>
<evidence type="ECO:0000313" key="3">
    <source>
        <dbReference type="EMBL" id="KAF3422307.1"/>
    </source>
</evidence>
<feature type="region of interest" description="Disordered" evidence="2">
    <location>
        <begin position="836"/>
        <end position="859"/>
    </location>
</feature>
<feature type="compositionally biased region" description="Basic and acidic residues" evidence="2">
    <location>
        <begin position="881"/>
        <end position="891"/>
    </location>
</feature>
<organism evidence="3 4">
    <name type="scientific">Frieseomelitta varia</name>
    <dbReference type="NCBI Taxonomy" id="561572"/>
    <lineage>
        <taxon>Eukaryota</taxon>
        <taxon>Metazoa</taxon>
        <taxon>Ecdysozoa</taxon>
        <taxon>Arthropoda</taxon>
        <taxon>Hexapoda</taxon>
        <taxon>Insecta</taxon>
        <taxon>Pterygota</taxon>
        <taxon>Neoptera</taxon>
        <taxon>Endopterygota</taxon>
        <taxon>Hymenoptera</taxon>
        <taxon>Apocrita</taxon>
        <taxon>Aculeata</taxon>
        <taxon>Apoidea</taxon>
        <taxon>Anthophila</taxon>
        <taxon>Apidae</taxon>
        <taxon>Frieseomelitta</taxon>
    </lineage>
</organism>
<name>A0A833W319_9HYME</name>
<feature type="region of interest" description="Disordered" evidence="2">
    <location>
        <begin position="873"/>
        <end position="904"/>
    </location>
</feature>
<dbReference type="EMBL" id="WNWW01000736">
    <property type="protein sequence ID" value="KAF3422307.1"/>
    <property type="molecule type" value="Genomic_DNA"/>
</dbReference>
<gene>
    <name evidence="3" type="ORF">E2986_06936</name>
</gene>
<keyword evidence="4" id="KW-1185">Reference proteome</keyword>
<evidence type="ECO:0000256" key="2">
    <source>
        <dbReference type="SAM" id="MobiDB-lite"/>
    </source>
</evidence>
<evidence type="ECO:0000256" key="1">
    <source>
        <dbReference type="SAM" id="Coils"/>
    </source>
</evidence>
<feature type="coiled-coil region" evidence="1">
    <location>
        <begin position="5"/>
        <end position="32"/>
    </location>
</feature>
<dbReference type="AlphaFoldDB" id="A0A833W319"/>
<keyword evidence="1" id="KW-0175">Coiled coil</keyword>
<feature type="coiled-coil region" evidence="1">
    <location>
        <begin position="58"/>
        <end position="85"/>
    </location>
</feature>
<proteinExistence type="predicted"/>
<feature type="compositionally biased region" description="Polar residues" evidence="2">
    <location>
        <begin position="305"/>
        <end position="322"/>
    </location>
</feature>
<accession>A0A833W319</accession>
<evidence type="ECO:0000313" key="4">
    <source>
        <dbReference type="Proteomes" id="UP000655588"/>
    </source>
</evidence>